<reference evidence="3 5" key="1">
    <citation type="submission" date="2015-10" db="EMBL/GenBank/DDBJ databases">
        <title>Draft genome sequence of Salegentibacter salinarum KCTC 12975.</title>
        <authorList>
            <person name="Lin W."/>
            <person name="Zheng Q."/>
        </authorList>
    </citation>
    <scope>NUCLEOTIDE SEQUENCE [LARGE SCALE GENOMIC DNA]</scope>
    <source>
        <strain evidence="3 5">KCTC 12974</strain>
    </source>
</reference>
<accession>A0A2N0TTP0</accession>
<organism evidence="3 5">
    <name type="scientific">Salegentibacter salarius</name>
    <dbReference type="NCBI Taxonomy" id="435906"/>
    <lineage>
        <taxon>Bacteria</taxon>
        <taxon>Pseudomonadati</taxon>
        <taxon>Bacteroidota</taxon>
        <taxon>Flavobacteriia</taxon>
        <taxon>Flavobacteriales</taxon>
        <taxon>Flavobacteriaceae</taxon>
        <taxon>Salegentibacter</taxon>
    </lineage>
</organism>
<dbReference type="EMBL" id="LKTR01000025">
    <property type="protein sequence ID" value="PKD18103.1"/>
    <property type="molecule type" value="Genomic_DNA"/>
</dbReference>
<dbReference type="InterPro" id="IPR036046">
    <property type="entry name" value="Acylphosphatase-like_dom_sf"/>
</dbReference>
<comment type="caution">
    <text evidence="3">The sequence shown here is derived from an EMBL/GenBank/DDBJ whole genome shotgun (WGS) entry which is preliminary data.</text>
</comment>
<dbReference type="InterPro" id="IPR007024">
    <property type="entry name" value="BLUF_domain"/>
</dbReference>
<reference evidence="2 4" key="2">
    <citation type="submission" date="2016-09" db="EMBL/GenBank/DDBJ databases">
        <title>Genome Sequence of Salegentibacter salarius,Isolated from a Marine Solar Saltern of the Yellow Sea in South Korea.</title>
        <authorList>
            <person name="Zheng Q."/>
            <person name="Liu Y."/>
        </authorList>
    </citation>
    <scope>NUCLEOTIDE SEQUENCE [LARGE SCALE GENOMIC DNA]</scope>
    <source>
        <strain evidence="2 4">KCTC 12974</strain>
    </source>
</reference>
<dbReference type="Pfam" id="PF04940">
    <property type="entry name" value="BLUF"/>
    <property type="match status" value="1"/>
</dbReference>
<dbReference type="AlphaFoldDB" id="A0A2N0TTP0"/>
<keyword evidence="4" id="KW-1185">Reference proteome</keyword>
<dbReference type="EMBL" id="MJBR01000021">
    <property type="protein sequence ID" value="OEY72369.1"/>
    <property type="molecule type" value="Genomic_DNA"/>
</dbReference>
<dbReference type="SUPFAM" id="SSF54975">
    <property type="entry name" value="Acylphosphatase/BLUF domain-like"/>
    <property type="match status" value="1"/>
</dbReference>
<gene>
    <name evidence="3" type="ORF">APR40_13300</name>
    <name evidence="2" type="ORF">BHS39_13335</name>
</gene>
<dbReference type="SMART" id="SM01034">
    <property type="entry name" value="BLUF"/>
    <property type="match status" value="1"/>
</dbReference>
<dbReference type="Proteomes" id="UP000232533">
    <property type="component" value="Unassembled WGS sequence"/>
</dbReference>
<dbReference type="RefSeq" id="WP_070054333.1">
    <property type="nucleotide sequence ID" value="NZ_FVZF01000028.1"/>
</dbReference>
<evidence type="ECO:0000259" key="1">
    <source>
        <dbReference type="PROSITE" id="PS50925"/>
    </source>
</evidence>
<dbReference type="Proteomes" id="UP000176009">
    <property type="component" value="Unassembled WGS sequence"/>
</dbReference>
<dbReference type="OrthoDB" id="1122028at2"/>
<dbReference type="GO" id="GO:0009882">
    <property type="term" value="F:blue light photoreceptor activity"/>
    <property type="evidence" value="ECO:0007669"/>
    <property type="project" value="InterPro"/>
</dbReference>
<evidence type="ECO:0000313" key="2">
    <source>
        <dbReference type="EMBL" id="OEY72369.1"/>
    </source>
</evidence>
<protein>
    <recommendedName>
        <fullName evidence="1">BLUF domain-containing protein</fullName>
    </recommendedName>
</protein>
<evidence type="ECO:0000313" key="4">
    <source>
        <dbReference type="Proteomes" id="UP000176009"/>
    </source>
</evidence>
<name>A0A2N0TTP0_9FLAO</name>
<dbReference type="GO" id="GO:0071949">
    <property type="term" value="F:FAD binding"/>
    <property type="evidence" value="ECO:0007669"/>
    <property type="project" value="InterPro"/>
</dbReference>
<dbReference type="Gene3D" id="3.30.70.100">
    <property type="match status" value="1"/>
</dbReference>
<evidence type="ECO:0000313" key="5">
    <source>
        <dbReference type="Proteomes" id="UP000232533"/>
    </source>
</evidence>
<dbReference type="PROSITE" id="PS50925">
    <property type="entry name" value="BLUF"/>
    <property type="match status" value="1"/>
</dbReference>
<feature type="domain" description="BLUF" evidence="1">
    <location>
        <begin position="2"/>
        <end position="93"/>
    </location>
</feature>
<sequence>MKYAICHVSNASKNLNLQKIKILLDLWEKKNNSLEIKGILLYSEGNFFQILEGEKDIVLPLFHKIQKDSRHYGLIQIIGKDIAHGSFDGYIADLLDENSPDNFRVPKEYMEALNGMSPEVKIPMERMLENFIATR</sequence>
<proteinExistence type="predicted"/>
<evidence type="ECO:0000313" key="3">
    <source>
        <dbReference type="EMBL" id="PKD18103.1"/>
    </source>
</evidence>